<dbReference type="SUPFAM" id="SSF82771">
    <property type="entry name" value="GIY-YIG endonuclease"/>
    <property type="match status" value="1"/>
</dbReference>
<evidence type="ECO:0000313" key="4">
    <source>
        <dbReference type="Proteomes" id="UP000198384"/>
    </source>
</evidence>
<dbReference type="Gene3D" id="3.40.1440.10">
    <property type="entry name" value="GIY-YIG endonuclease"/>
    <property type="match status" value="1"/>
</dbReference>
<dbReference type="Pfam" id="PF01541">
    <property type="entry name" value="GIY-YIG"/>
    <property type="match status" value="1"/>
</dbReference>
<keyword evidence="3" id="KW-0378">Hydrolase</keyword>
<evidence type="ECO:0000256" key="1">
    <source>
        <dbReference type="ARBA" id="ARBA00007435"/>
    </source>
</evidence>
<dbReference type="PROSITE" id="PS50164">
    <property type="entry name" value="GIY_YIG"/>
    <property type="match status" value="1"/>
</dbReference>
<dbReference type="EMBL" id="FZNT01000011">
    <property type="protein sequence ID" value="SNR76292.1"/>
    <property type="molecule type" value="Genomic_DNA"/>
</dbReference>
<name>A0A238YZ70_9FLAO</name>
<dbReference type="InterPro" id="IPR050190">
    <property type="entry name" value="UPF0213_domain"/>
</dbReference>
<gene>
    <name evidence="3" type="ORF">SAMN06265371_111117</name>
</gene>
<evidence type="ECO:0000313" key="3">
    <source>
        <dbReference type="EMBL" id="SNR76292.1"/>
    </source>
</evidence>
<protein>
    <submittedName>
        <fullName evidence="3">Putative endonuclease</fullName>
    </submittedName>
</protein>
<keyword evidence="3" id="KW-0255">Endonuclease</keyword>
<dbReference type="InterPro" id="IPR000305">
    <property type="entry name" value="GIY-YIG_endonuc"/>
</dbReference>
<dbReference type="PANTHER" id="PTHR34477:SF1">
    <property type="entry name" value="UPF0213 PROTEIN YHBQ"/>
    <property type="match status" value="1"/>
</dbReference>
<reference evidence="3 4" key="1">
    <citation type="submission" date="2017-06" db="EMBL/GenBank/DDBJ databases">
        <authorList>
            <person name="Kim H.J."/>
            <person name="Triplett B.A."/>
        </authorList>
    </citation>
    <scope>NUCLEOTIDE SEQUENCE [LARGE SCALE GENOMIC DNA]</scope>
    <source>
        <strain evidence="3 4">DSM 29150</strain>
    </source>
</reference>
<comment type="similarity">
    <text evidence="1">Belongs to the UPF0213 family.</text>
</comment>
<sequence>MLQVWQVSTSEIHSKVERFYYTYVLISEKDGNYYVGYTKDLNVRFEQHQKGEVTSTKYRLPLKLIYYEACLSQKDALKREKYLKTYYGKMHLAKRLKSYFTSRGSKQNLDDE</sequence>
<dbReference type="PANTHER" id="PTHR34477">
    <property type="entry name" value="UPF0213 PROTEIN YHBQ"/>
    <property type="match status" value="1"/>
</dbReference>
<proteinExistence type="inferred from homology"/>
<evidence type="ECO:0000259" key="2">
    <source>
        <dbReference type="PROSITE" id="PS50164"/>
    </source>
</evidence>
<keyword evidence="4" id="KW-1185">Reference proteome</keyword>
<accession>A0A238YZ70</accession>
<dbReference type="InterPro" id="IPR035901">
    <property type="entry name" value="GIY-YIG_endonuc_sf"/>
</dbReference>
<dbReference type="Proteomes" id="UP000198384">
    <property type="component" value="Unassembled WGS sequence"/>
</dbReference>
<dbReference type="GO" id="GO:0004519">
    <property type="term" value="F:endonuclease activity"/>
    <property type="evidence" value="ECO:0007669"/>
    <property type="project" value="UniProtKB-KW"/>
</dbReference>
<feature type="domain" description="GIY-YIG" evidence="2">
    <location>
        <begin position="18"/>
        <end position="93"/>
    </location>
</feature>
<organism evidence="3 4">
    <name type="scientific">Lutibacter agarilyticus</name>
    <dbReference type="NCBI Taxonomy" id="1109740"/>
    <lineage>
        <taxon>Bacteria</taxon>
        <taxon>Pseudomonadati</taxon>
        <taxon>Bacteroidota</taxon>
        <taxon>Flavobacteriia</taxon>
        <taxon>Flavobacteriales</taxon>
        <taxon>Flavobacteriaceae</taxon>
        <taxon>Lutibacter</taxon>
    </lineage>
</organism>
<keyword evidence="3" id="KW-0540">Nuclease</keyword>
<dbReference type="AlphaFoldDB" id="A0A238YZ70"/>
<dbReference type="CDD" id="cd10449">
    <property type="entry name" value="GIY-YIG_SLX1_like"/>
    <property type="match status" value="1"/>
</dbReference>